<proteinExistence type="predicted"/>
<accession>A0A0F7L9Y9</accession>
<reference evidence="2" key="2">
    <citation type="submission" date="2015-03" db="EMBL/GenBank/DDBJ databases">
        <authorList>
            <person name="Chow C.-E.T."/>
            <person name="Winget D.M."/>
            <person name="White R.A.III."/>
            <person name="Hallam S.J."/>
            <person name="Suttle C.A."/>
        </authorList>
    </citation>
    <scope>NUCLEOTIDE SEQUENCE</scope>
    <source>
        <strain evidence="2">Oxic1_6</strain>
    </source>
</reference>
<organism evidence="2">
    <name type="scientific">uncultured marine virus</name>
    <dbReference type="NCBI Taxonomy" id="186617"/>
    <lineage>
        <taxon>Viruses</taxon>
        <taxon>environmental samples</taxon>
    </lineage>
</organism>
<evidence type="ECO:0000256" key="1">
    <source>
        <dbReference type="SAM" id="MobiDB-lite"/>
    </source>
</evidence>
<name>A0A0F7L9Y9_9VIRU</name>
<dbReference type="EMBL" id="KR029601">
    <property type="protein sequence ID" value="AKH48197.1"/>
    <property type="molecule type" value="Genomic_DNA"/>
</dbReference>
<feature type="region of interest" description="Disordered" evidence="1">
    <location>
        <begin position="43"/>
        <end position="87"/>
    </location>
</feature>
<reference evidence="2" key="1">
    <citation type="journal article" date="2015" name="Front. Microbiol.">
        <title>Combining genomic sequencing methods to explore viral diversity and reveal potential virus-host interactions.</title>
        <authorList>
            <person name="Chow C.E."/>
            <person name="Winget D.M."/>
            <person name="White R.A.III."/>
            <person name="Hallam S.J."/>
            <person name="Suttle C.A."/>
        </authorList>
    </citation>
    <scope>NUCLEOTIDE SEQUENCE</scope>
    <source>
        <strain evidence="2">Oxic1_6</strain>
    </source>
</reference>
<sequence length="184" mass="19972">MMGIIGLNGRRAGEVDERVVFARNLDSLFKRQPLAPIGGGVTVGAERPSEDAGVLDGVGQSDPRGEHLRRRKGSEGDRRCGFAHRSSSSVPVSSSHWKVSPAVSSVKPICNICATVLDGVGSQAWTHHSTLKPPLRLLSERGCWRTLYHSLRSLHSRVSGVRRSIGGSMARLDREPWRVRSSSG</sequence>
<evidence type="ECO:0000313" key="2">
    <source>
        <dbReference type="EMBL" id="AKH48197.1"/>
    </source>
</evidence>
<protein>
    <submittedName>
        <fullName evidence="2">Uncharacterized protein</fullName>
    </submittedName>
</protein>